<evidence type="ECO:0000259" key="6">
    <source>
        <dbReference type="PROSITE" id="PS50977"/>
    </source>
</evidence>
<keyword evidence="4" id="KW-0804">Transcription</keyword>
<evidence type="ECO:0000256" key="2">
    <source>
        <dbReference type="ARBA" id="ARBA00023015"/>
    </source>
</evidence>
<protein>
    <submittedName>
        <fullName evidence="7">TetR/AcrR family transcriptional regulator</fullName>
    </submittedName>
</protein>
<dbReference type="RefSeq" id="WP_260593022.1">
    <property type="nucleotide sequence ID" value="NZ_CP104003.1"/>
</dbReference>
<keyword evidence="2" id="KW-0805">Transcription regulation</keyword>
<dbReference type="InterPro" id="IPR039538">
    <property type="entry name" value="BetI_C"/>
</dbReference>
<dbReference type="PANTHER" id="PTHR30055">
    <property type="entry name" value="HTH-TYPE TRANSCRIPTIONAL REGULATOR RUTR"/>
    <property type="match status" value="1"/>
</dbReference>
<feature type="domain" description="HTH tetR-type" evidence="6">
    <location>
        <begin position="5"/>
        <end position="65"/>
    </location>
</feature>
<dbReference type="Gene3D" id="1.10.357.10">
    <property type="entry name" value="Tetracycline Repressor, domain 2"/>
    <property type="match status" value="1"/>
</dbReference>
<gene>
    <name evidence="7" type="ORF">N0B31_18140</name>
</gene>
<dbReference type="PROSITE" id="PS50977">
    <property type="entry name" value="HTH_TETR_2"/>
    <property type="match status" value="1"/>
</dbReference>
<evidence type="ECO:0000313" key="8">
    <source>
        <dbReference type="Proteomes" id="UP001057580"/>
    </source>
</evidence>
<dbReference type="Pfam" id="PF13977">
    <property type="entry name" value="TetR_C_6"/>
    <property type="match status" value="1"/>
</dbReference>
<dbReference type="SUPFAM" id="SSF46689">
    <property type="entry name" value="Homeodomain-like"/>
    <property type="match status" value="1"/>
</dbReference>
<evidence type="ECO:0000313" key="7">
    <source>
        <dbReference type="EMBL" id="UWM54028.1"/>
    </source>
</evidence>
<keyword evidence="3 5" id="KW-0238">DNA-binding</keyword>
<keyword evidence="8" id="KW-1185">Reference proteome</keyword>
<organism evidence="7 8">
    <name type="scientific">Salinirubellus salinus</name>
    <dbReference type="NCBI Taxonomy" id="1364945"/>
    <lineage>
        <taxon>Archaea</taxon>
        <taxon>Methanobacteriati</taxon>
        <taxon>Methanobacteriota</taxon>
        <taxon>Stenosarchaea group</taxon>
        <taxon>Halobacteria</taxon>
        <taxon>Halobacteriales</taxon>
        <taxon>Natronomonadaceae</taxon>
        <taxon>Salinirubellus</taxon>
    </lineage>
</organism>
<dbReference type="GeneID" id="74944384"/>
<dbReference type="PRINTS" id="PR00455">
    <property type="entry name" value="HTHTETR"/>
</dbReference>
<evidence type="ECO:0000256" key="3">
    <source>
        <dbReference type="ARBA" id="ARBA00023125"/>
    </source>
</evidence>
<dbReference type="Pfam" id="PF00440">
    <property type="entry name" value="TetR_N"/>
    <property type="match status" value="1"/>
</dbReference>
<reference evidence="7" key="1">
    <citation type="submission" date="2022-09" db="EMBL/GenBank/DDBJ databases">
        <title>Diverse halophilic archaea isolated from saline environments.</title>
        <authorList>
            <person name="Cui H.-L."/>
        </authorList>
    </citation>
    <scope>NUCLEOTIDE SEQUENCE</scope>
    <source>
        <strain evidence="7">ZS-35-S2</strain>
    </source>
</reference>
<dbReference type="InterPro" id="IPR036271">
    <property type="entry name" value="Tet_transcr_reg_TetR-rel_C_sf"/>
</dbReference>
<dbReference type="InterPro" id="IPR009057">
    <property type="entry name" value="Homeodomain-like_sf"/>
</dbReference>
<dbReference type="InterPro" id="IPR050109">
    <property type="entry name" value="HTH-type_TetR-like_transc_reg"/>
</dbReference>
<evidence type="ECO:0000256" key="4">
    <source>
        <dbReference type="ARBA" id="ARBA00023163"/>
    </source>
</evidence>
<dbReference type="SUPFAM" id="SSF48498">
    <property type="entry name" value="Tetracyclin repressor-like, C-terminal domain"/>
    <property type="match status" value="1"/>
</dbReference>
<evidence type="ECO:0000256" key="5">
    <source>
        <dbReference type="PROSITE-ProRule" id="PRU00335"/>
    </source>
</evidence>
<dbReference type="Proteomes" id="UP001057580">
    <property type="component" value="Chromosome"/>
</dbReference>
<sequence>MSEAAETRESIMEATFEALAKHGYAGLTIQTIADEFEKSKSLLYYHYDTKEDLLADFLRWMTDGFVAEVEPVTDGDVEARLDTTLDLLLPRDLDTEGRAIRTALLELRMQAPHHEAYADRFAALDAQLESTLEATLRRGVEEGIYDVDPARGARLLTATANGELLRVVTGETDAADARAVLDALLERFRT</sequence>
<dbReference type="PANTHER" id="PTHR30055:SF234">
    <property type="entry name" value="HTH-TYPE TRANSCRIPTIONAL REGULATOR BETI"/>
    <property type="match status" value="1"/>
</dbReference>
<feature type="DNA-binding region" description="H-T-H motif" evidence="5">
    <location>
        <begin position="28"/>
        <end position="47"/>
    </location>
</feature>
<proteinExistence type="predicted"/>
<dbReference type="EMBL" id="CP104003">
    <property type="protein sequence ID" value="UWM54028.1"/>
    <property type="molecule type" value="Genomic_DNA"/>
</dbReference>
<dbReference type="GO" id="GO:0000976">
    <property type="term" value="F:transcription cis-regulatory region binding"/>
    <property type="evidence" value="ECO:0007669"/>
    <property type="project" value="TreeGrafter"/>
</dbReference>
<name>A0A9E7R203_9EURY</name>
<dbReference type="GO" id="GO:0003700">
    <property type="term" value="F:DNA-binding transcription factor activity"/>
    <property type="evidence" value="ECO:0007669"/>
    <property type="project" value="TreeGrafter"/>
</dbReference>
<evidence type="ECO:0000256" key="1">
    <source>
        <dbReference type="ARBA" id="ARBA00022491"/>
    </source>
</evidence>
<dbReference type="KEGG" id="ssai:N0B31_18140"/>
<dbReference type="AlphaFoldDB" id="A0A9E7R203"/>
<accession>A0A9E7R203</accession>
<keyword evidence="1" id="KW-0678">Repressor</keyword>
<dbReference type="InterPro" id="IPR001647">
    <property type="entry name" value="HTH_TetR"/>
</dbReference>